<comment type="subcellular location">
    <subcellularLocation>
        <location evidence="8">Cell inner membrane</location>
        <topology evidence="8">Multi-pass membrane protein</topology>
    </subcellularLocation>
    <subcellularLocation>
        <location evidence="1">Cell membrane</location>
        <topology evidence="1">Multi-pass membrane protein</topology>
    </subcellularLocation>
</comment>
<feature type="transmembrane region" description="Helical" evidence="8">
    <location>
        <begin position="211"/>
        <end position="234"/>
    </location>
</feature>
<reference evidence="10 11" key="1">
    <citation type="submission" date="2020-12" db="EMBL/GenBank/DDBJ databases">
        <authorList>
            <person name="Shan Y."/>
        </authorList>
    </citation>
    <scope>NUCLEOTIDE SEQUENCE [LARGE SCALE GENOMIC DNA]</scope>
    <source>
        <strain evidence="11">csc3.9</strain>
    </source>
</reference>
<feature type="transmembrane region" description="Helical" evidence="8">
    <location>
        <begin position="335"/>
        <end position="358"/>
    </location>
</feature>
<gene>
    <name evidence="10" type="ORF">I6N98_17615</name>
</gene>
<dbReference type="SUPFAM" id="SSF103473">
    <property type="entry name" value="MFS general substrate transporter"/>
    <property type="match status" value="1"/>
</dbReference>
<dbReference type="Proteomes" id="UP000596063">
    <property type="component" value="Chromosome"/>
</dbReference>
<dbReference type="Pfam" id="PF07690">
    <property type="entry name" value="MFS_1"/>
    <property type="match status" value="1"/>
</dbReference>
<dbReference type="InterPro" id="IPR020846">
    <property type="entry name" value="MFS_dom"/>
</dbReference>
<dbReference type="PROSITE" id="PS50850">
    <property type="entry name" value="MFS"/>
    <property type="match status" value="1"/>
</dbReference>
<protein>
    <recommendedName>
        <fullName evidence="8">Bcr/CflA family efflux transporter</fullName>
    </recommendedName>
</protein>
<dbReference type="PANTHER" id="PTHR43124:SF3">
    <property type="entry name" value="CHLORAMPHENICOL EFFLUX PUMP RV0191"/>
    <property type="match status" value="1"/>
</dbReference>
<evidence type="ECO:0000256" key="5">
    <source>
        <dbReference type="ARBA" id="ARBA00022692"/>
    </source>
</evidence>
<keyword evidence="3 8" id="KW-0813">Transport</keyword>
<evidence type="ECO:0000256" key="7">
    <source>
        <dbReference type="ARBA" id="ARBA00023136"/>
    </source>
</evidence>
<accession>A0A7T4R0E9</accession>
<dbReference type="AlphaFoldDB" id="A0A7T4R0E9"/>
<evidence type="ECO:0000256" key="2">
    <source>
        <dbReference type="ARBA" id="ARBA00006236"/>
    </source>
</evidence>
<evidence type="ECO:0000259" key="9">
    <source>
        <dbReference type="PROSITE" id="PS50850"/>
    </source>
</evidence>
<comment type="similarity">
    <text evidence="2 8">Belongs to the major facilitator superfamily. Bcr/CmlA family.</text>
</comment>
<feature type="transmembrane region" description="Helical" evidence="8">
    <location>
        <begin position="45"/>
        <end position="63"/>
    </location>
</feature>
<name>A0A7T4R0E9_9GAMM</name>
<dbReference type="GO" id="GO:0005886">
    <property type="term" value="C:plasma membrane"/>
    <property type="evidence" value="ECO:0007669"/>
    <property type="project" value="UniProtKB-SubCell"/>
</dbReference>
<dbReference type="KEGG" id="snan:I6N98_17615"/>
<dbReference type="InterPro" id="IPR011701">
    <property type="entry name" value="MFS"/>
</dbReference>
<dbReference type="InterPro" id="IPR050189">
    <property type="entry name" value="MFS_Efflux_Transporters"/>
</dbReference>
<dbReference type="RefSeq" id="WP_198569629.1">
    <property type="nucleotide sequence ID" value="NZ_CP066167.1"/>
</dbReference>
<evidence type="ECO:0000256" key="1">
    <source>
        <dbReference type="ARBA" id="ARBA00004651"/>
    </source>
</evidence>
<keyword evidence="7 8" id="KW-0472">Membrane</keyword>
<feature type="transmembrane region" description="Helical" evidence="8">
    <location>
        <begin position="277"/>
        <end position="296"/>
    </location>
</feature>
<sequence>MTHSVPLKMALLLASVFALSPLAVDMYLPVIPVIAGDFSAPVQDVAITVSLYILGISLGQFVGGPVSDYWGRRPVLFVGLAVFGLASLVLATAQSLEVFWVARLVQAVGGGFAAVVVPALIRDTTEGQAAAKLFALIALITIFAPAIAPALGTAVFHLSGWRMVFFALAAYAGVVLMLTWRGVESRPSTAAPAGGESLLHRYRYVLSHGTAMRYVLTQGLTFSVMMTFLVNSSLVYIEGYGVSETTFSALFAANIITMAMGNRINNHLLNRLSSAQILYGAIAIQLAACLLLVMITGFQPPLWVVVPVIMLSIGALGGVMGNTQACCLQFFPHHAGVASALMGSAQFLIGAIVSGISAQFHSEAFWPMSVTMLVASALAFTAVPSPSRFARQVALEGGAQ</sequence>
<proteinExistence type="inferred from homology"/>
<evidence type="ECO:0000256" key="8">
    <source>
        <dbReference type="RuleBase" id="RU365088"/>
    </source>
</evidence>
<feature type="transmembrane region" description="Helical" evidence="8">
    <location>
        <begin position="133"/>
        <end position="155"/>
    </location>
</feature>
<keyword evidence="8" id="KW-0997">Cell inner membrane</keyword>
<evidence type="ECO:0000256" key="6">
    <source>
        <dbReference type="ARBA" id="ARBA00022989"/>
    </source>
</evidence>
<evidence type="ECO:0000256" key="3">
    <source>
        <dbReference type="ARBA" id="ARBA00022448"/>
    </source>
</evidence>
<keyword evidence="11" id="KW-1185">Reference proteome</keyword>
<keyword evidence="4" id="KW-1003">Cell membrane</keyword>
<keyword evidence="5 8" id="KW-0812">Transmembrane</keyword>
<dbReference type="InterPro" id="IPR004812">
    <property type="entry name" value="Efflux_drug-R_Bcr/CmlA"/>
</dbReference>
<organism evidence="10 11">
    <name type="scientific">Spongiibacter nanhainus</name>
    <dbReference type="NCBI Taxonomy" id="2794344"/>
    <lineage>
        <taxon>Bacteria</taxon>
        <taxon>Pseudomonadati</taxon>
        <taxon>Pseudomonadota</taxon>
        <taxon>Gammaproteobacteria</taxon>
        <taxon>Cellvibrionales</taxon>
        <taxon>Spongiibacteraceae</taxon>
        <taxon>Spongiibacter</taxon>
    </lineage>
</organism>
<feature type="transmembrane region" description="Helical" evidence="8">
    <location>
        <begin position="161"/>
        <end position="180"/>
    </location>
</feature>
<evidence type="ECO:0000313" key="10">
    <source>
        <dbReference type="EMBL" id="QQD18131.1"/>
    </source>
</evidence>
<dbReference type="InterPro" id="IPR036259">
    <property type="entry name" value="MFS_trans_sf"/>
</dbReference>
<feature type="transmembrane region" description="Helical" evidence="8">
    <location>
        <begin position="302"/>
        <end position="323"/>
    </location>
</feature>
<dbReference type="EMBL" id="CP066167">
    <property type="protein sequence ID" value="QQD18131.1"/>
    <property type="molecule type" value="Genomic_DNA"/>
</dbReference>
<keyword evidence="6 8" id="KW-1133">Transmembrane helix</keyword>
<dbReference type="Gene3D" id="1.20.1720.10">
    <property type="entry name" value="Multidrug resistance protein D"/>
    <property type="match status" value="1"/>
</dbReference>
<dbReference type="GO" id="GO:0042910">
    <property type="term" value="F:xenobiotic transmembrane transporter activity"/>
    <property type="evidence" value="ECO:0007669"/>
    <property type="project" value="InterPro"/>
</dbReference>
<comment type="caution">
    <text evidence="8">Lacks conserved residue(s) required for the propagation of feature annotation.</text>
</comment>
<dbReference type="PANTHER" id="PTHR43124">
    <property type="entry name" value="PURINE EFFLUX PUMP PBUE"/>
    <property type="match status" value="1"/>
</dbReference>
<evidence type="ECO:0000256" key="4">
    <source>
        <dbReference type="ARBA" id="ARBA00022475"/>
    </source>
</evidence>
<evidence type="ECO:0000313" key="11">
    <source>
        <dbReference type="Proteomes" id="UP000596063"/>
    </source>
</evidence>
<dbReference type="PROSITE" id="PS00216">
    <property type="entry name" value="SUGAR_TRANSPORT_1"/>
    <property type="match status" value="1"/>
</dbReference>
<dbReference type="NCBIfam" id="TIGR00710">
    <property type="entry name" value="efflux_Bcr_CflA"/>
    <property type="match status" value="1"/>
</dbReference>
<dbReference type="CDD" id="cd17320">
    <property type="entry name" value="MFS_MdfA_MDR_like"/>
    <property type="match status" value="1"/>
</dbReference>
<dbReference type="InterPro" id="IPR005829">
    <property type="entry name" value="Sugar_transporter_CS"/>
</dbReference>
<feature type="domain" description="Major facilitator superfamily (MFS) profile" evidence="9">
    <location>
        <begin position="9"/>
        <end position="387"/>
    </location>
</feature>
<dbReference type="GO" id="GO:1990961">
    <property type="term" value="P:xenobiotic detoxification by transmembrane export across the plasma membrane"/>
    <property type="evidence" value="ECO:0007669"/>
    <property type="project" value="InterPro"/>
</dbReference>
<feature type="transmembrane region" description="Helical" evidence="8">
    <location>
        <begin position="75"/>
        <end position="94"/>
    </location>
</feature>
<feature type="transmembrane region" description="Helical" evidence="8">
    <location>
        <begin position="100"/>
        <end position="121"/>
    </location>
</feature>
<feature type="transmembrane region" description="Helical" evidence="8">
    <location>
        <begin position="364"/>
        <end position="383"/>
    </location>
</feature>